<feature type="region of interest" description="Disordered" evidence="1">
    <location>
        <begin position="1"/>
        <end position="31"/>
    </location>
</feature>
<gene>
    <name evidence="2" type="ORF">AJ78_06889</name>
</gene>
<organism evidence="2 3">
    <name type="scientific">Emergomyces pasteurianus Ep9510</name>
    <dbReference type="NCBI Taxonomy" id="1447872"/>
    <lineage>
        <taxon>Eukaryota</taxon>
        <taxon>Fungi</taxon>
        <taxon>Dikarya</taxon>
        <taxon>Ascomycota</taxon>
        <taxon>Pezizomycotina</taxon>
        <taxon>Eurotiomycetes</taxon>
        <taxon>Eurotiomycetidae</taxon>
        <taxon>Onygenales</taxon>
        <taxon>Ajellomycetaceae</taxon>
        <taxon>Emergomyces</taxon>
    </lineage>
</organism>
<dbReference type="Proteomes" id="UP000182235">
    <property type="component" value="Unassembled WGS sequence"/>
</dbReference>
<keyword evidence="3" id="KW-1185">Reference proteome</keyword>
<protein>
    <submittedName>
        <fullName evidence="2">Uncharacterized protein</fullName>
    </submittedName>
</protein>
<proteinExistence type="predicted"/>
<evidence type="ECO:0000313" key="3">
    <source>
        <dbReference type="Proteomes" id="UP000182235"/>
    </source>
</evidence>
<comment type="caution">
    <text evidence="2">The sequence shown here is derived from an EMBL/GenBank/DDBJ whole genome shotgun (WGS) entry which is preliminary data.</text>
</comment>
<name>A0A1J9Q9C9_9EURO</name>
<accession>A0A1J9Q9C9</accession>
<dbReference type="VEuPathDB" id="FungiDB:AJ78_06889"/>
<dbReference type="AlphaFoldDB" id="A0A1J9Q9C9"/>
<evidence type="ECO:0000256" key="1">
    <source>
        <dbReference type="SAM" id="MobiDB-lite"/>
    </source>
</evidence>
<sequence length="84" mass="9071">MTSQGRGGAPVGTMPERGGARPHGSAPDQKWTTLHLIGRGAPFPAPDSPSQRIPMAQLTYNSSKNAITEVTLFYTNYRQESDVL</sequence>
<reference evidence="2 3" key="1">
    <citation type="submission" date="2015-07" db="EMBL/GenBank/DDBJ databases">
        <title>Emmonsia species relationships and genome sequence.</title>
        <authorList>
            <consortium name="The Broad Institute Genomics Platform"/>
            <person name="Cuomo C.A."/>
            <person name="Munoz J.F."/>
            <person name="Imamovic A."/>
            <person name="Priest M.E."/>
            <person name="Young S."/>
            <person name="Clay O.K."/>
            <person name="McEwen J.G."/>
        </authorList>
    </citation>
    <scope>NUCLEOTIDE SEQUENCE [LARGE SCALE GENOMIC DNA]</scope>
    <source>
        <strain evidence="2 3">UAMH 9510</strain>
    </source>
</reference>
<evidence type="ECO:0000313" key="2">
    <source>
        <dbReference type="EMBL" id="OJD12524.1"/>
    </source>
</evidence>
<dbReference type="EMBL" id="LGRN01000393">
    <property type="protein sequence ID" value="OJD12524.1"/>
    <property type="molecule type" value="Genomic_DNA"/>
</dbReference>
<feature type="compositionally biased region" description="Gly residues" evidence="1">
    <location>
        <begin position="1"/>
        <end position="10"/>
    </location>
</feature>